<dbReference type="CDD" id="cd03215">
    <property type="entry name" value="ABC_Carb_Monos_II"/>
    <property type="match status" value="1"/>
</dbReference>
<reference evidence="11 12" key="1">
    <citation type="submission" date="2020-08" db="EMBL/GenBank/DDBJ databases">
        <authorList>
            <person name="Liu C."/>
            <person name="Sun Q."/>
        </authorList>
    </citation>
    <scope>NUCLEOTIDE SEQUENCE [LARGE SCALE GENOMIC DNA]</scope>
    <source>
        <strain evidence="11 12">NSJ-29</strain>
    </source>
</reference>
<dbReference type="PANTHER" id="PTHR43790:SF3">
    <property type="entry name" value="D-ALLOSE IMPORT ATP-BINDING PROTEIN ALSA-RELATED"/>
    <property type="match status" value="1"/>
</dbReference>
<dbReference type="InterPro" id="IPR017871">
    <property type="entry name" value="ABC_transporter-like_CS"/>
</dbReference>
<accession>A0A7G9GIA0</accession>
<evidence type="ECO:0000256" key="4">
    <source>
        <dbReference type="ARBA" id="ARBA00022597"/>
    </source>
</evidence>
<evidence type="ECO:0000259" key="10">
    <source>
        <dbReference type="PROSITE" id="PS50893"/>
    </source>
</evidence>
<dbReference type="EMBL" id="CP060635">
    <property type="protein sequence ID" value="QNM10532.1"/>
    <property type="molecule type" value="Genomic_DNA"/>
</dbReference>
<keyword evidence="3" id="KW-1003">Cell membrane</keyword>
<dbReference type="SMART" id="SM00382">
    <property type="entry name" value="AAA"/>
    <property type="match status" value="2"/>
</dbReference>
<protein>
    <submittedName>
        <fullName evidence="11">Sugar ABC transporter ATP-binding protein</fullName>
    </submittedName>
</protein>
<dbReference type="KEGG" id="whj:H9Q79_14045"/>
<keyword evidence="4" id="KW-0762">Sugar transport</keyword>
<dbReference type="InterPro" id="IPR003439">
    <property type="entry name" value="ABC_transporter-like_ATP-bd"/>
</dbReference>
<dbReference type="PROSITE" id="PS00211">
    <property type="entry name" value="ABC_TRANSPORTER_1"/>
    <property type="match status" value="1"/>
</dbReference>
<dbReference type="CDD" id="cd03216">
    <property type="entry name" value="ABC_Carb_Monos_I"/>
    <property type="match status" value="1"/>
</dbReference>
<dbReference type="FunFam" id="3.40.50.300:FF:000127">
    <property type="entry name" value="Ribose import ATP-binding protein RbsA"/>
    <property type="match status" value="1"/>
</dbReference>
<feature type="domain" description="ABC transporter" evidence="10">
    <location>
        <begin position="235"/>
        <end position="491"/>
    </location>
</feature>
<gene>
    <name evidence="11" type="ORF">H9Q79_14045</name>
</gene>
<keyword evidence="9" id="KW-0472">Membrane</keyword>
<proteinExistence type="predicted"/>
<organism evidence="11 12">
    <name type="scientific">Wansuia hejianensis</name>
    <dbReference type="NCBI Taxonomy" id="2763667"/>
    <lineage>
        <taxon>Bacteria</taxon>
        <taxon>Bacillati</taxon>
        <taxon>Bacillota</taxon>
        <taxon>Clostridia</taxon>
        <taxon>Lachnospirales</taxon>
        <taxon>Lachnospiraceae</taxon>
        <taxon>Wansuia</taxon>
    </lineage>
</organism>
<keyword evidence="5" id="KW-0677">Repeat</keyword>
<evidence type="ECO:0000256" key="2">
    <source>
        <dbReference type="ARBA" id="ARBA00022448"/>
    </source>
</evidence>
<evidence type="ECO:0000313" key="11">
    <source>
        <dbReference type="EMBL" id="QNM10532.1"/>
    </source>
</evidence>
<evidence type="ECO:0000256" key="5">
    <source>
        <dbReference type="ARBA" id="ARBA00022737"/>
    </source>
</evidence>
<evidence type="ECO:0000256" key="8">
    <source>
        <dbReference type="ARBA" id="ARBA00022967"/>
    </source>
</evidence>
<evidence type="ECO:0000256" key="7">
    <source>
        <dbReference type="ARBA" id="ARBA00022840"/>
    </source>
</evidence>
<evidence type="ECO:0000256" key="3">
    <source>
        <dbReference type="ARBA" id="ARBA00022475"/>
    </source>
</evidence>
<dbReference type="PANTHER" id="PTHR43790">
    <property type="entry name" value="CARBOHYDRATE TRANSPORT ATP-BINDING PROTEIN MG119-RELATED"/>
    <property type="match status" value="1"/>
</dbReference>
<evidence type="ECO:0000256" key="1">
    <source>
        <dbReference type="ARBA" id="ARBA00004202"/>
    </source>
</evidence>
<dbReference type="Proteomes" id="UP000515860">
    <property type="component" value="Chromosome"/>
</dbReference>
<comment type="subcellular location">
    <subcellularLocation>
        <location evidence="1">Cell membrane</location>
        <topology evidence="1">Peripheral membrane protein</topology>
    </subcellularLocation>
</comment>
<dbReference type="InterPro" id="IPR003593">
    <property type="entry name" value="AAA+_ATPase"/>
</dbReference>
<feature type="domain" description="ABC transporter" evidence="10">
    <location>
        <begin position="1"/>
        <end position="236"/>
    </location>
</feature>
<keyword evidence="7 11" id="KW-0067">ATP-binding</keyword>
<dbReference type="SUPFAM" id="SSF52540">
    <property type="entry name" value="P-loop containing nucleoside triphosphate hydrolases"/>
    <property type="match status" value="2"/>
</dbReference>
<dbReference type="InterPro" id="IPR027417">
    <property type="entry name" value="P-loop_NTPase"/>
</dbReference>
<keyword evidence="2" id="KW-0813">Transport</keyword>
<name>A0A7G9GIA0_9FIRM</name>
<keyword evidence="8" id="KW-1278">Translocase</keyword>
<sequence>MEHVTIEFPGVKALSDVSVSFRKGRVTALMGENGAGKSTLMKILIGLNTKYTGEIYIDGQKVQLNSLQDSRENGISMIHQELNPVPLMTVAENIFMGREISGKLKCFVNFKEQNKKAKALLDSMNISIDPGTRMKDLSVAEMQMIEIIKAVSFDASIIIMDEPTSAITDTEVEELFRIITKLKEQGKTIIYISHKMDEIFRIADDIIVLRDGHFICQEKAEDLTEDQLIAAMVGRTVEDIYPKLECRPGGVYLEVKNATVRNKFENVSFQVRRGEILGIAGLMGAGRTELAEAIFGMVPLDGGEILIEGKKVHIRSEGDAIRRGIALVSEDRKALGLNLNASVKENISIVHLNDYCAGNIFLRLQKERKAAEKIAGEFQVKCPSLDVKVETLSGGNQQKVVLAKWMLGDPELVIFDEPTRGIDVAAKAEIHKMMSEFAAKNKAVIMISSEMPEIIGMSDRAIVLHDGKLTGELKRDEFSQERIMNLAIGRKVEDTK</sequence>
<dbReference type="AlphaFoldDB" id="A0A7G9GIA0"/>
<dbReference type="GO" id="GO:0005524">
    <property type="term" value="F:ATP binding"/>
    <property type="evidence" value="ECO:0007669"/>
    <property type="project" value="UniProtKB-KW"/>
</dbReference>
<dbReference type="GO" id="GO:0005886">
    <property type="term" value="C:plasma membrane"/>
    <property type="evidence" value="ECO:0007669"/>
    <property type="project" value="UniProtKB-SubCell"/>
</dbReference>
<dbReference type="Gene3D" id="3.40.50.300">
    <property type="entry name" value="P-loop containing nucleotide triphosphate hydrolases"/>
    <property type="match status" value="2"/>
</dbReference>
<dbReference type="Pfam" id="PF00005">
    <property type="entry name" value="ABC_tran"/>
    <property type="match status" value="2"/>
</dbReference>
<dbReference type="GO" id="GO:0016887">
    <property type="term" value="F:ATP hydrolysis activity"/>
    <property type="evidence" value="ECO:0007669"/>
    <property type="project" value="InterPro"/>
</dbReference>
<evidence type="ECO:0000313" key="12">
    <source>
        <dbReference type="Proteomes" id="UP000515860"/>
    </source>
</evidence>
<evidence type="ECO:0000256" key="9">
    <source>
        <dbReference type="ARBA" id="ARBA00023136"/>
    </source>
</evidence>
<evidence type="ECO:0000256" key="6">
    <source>
        <dbReference type="ARBA" id="ARBA00022741"/>
    </source>
</evidence>
<dbReference type="PROSITE" id="PS50893">
    <property type="entry name" value="ABC_TRANSPORTER_2"/>
    <property type="match status" value="2"/>
</dbReference>
<dbReference type="InterPro" id="IPR050107">
    <property type="entry name" value="ABC_carbohydrate_import_ATPase"/>
</dbReference>
<keyword evidence="6" id="KW-0547">Nucleotide-binding</keyword>
<keyword evidence="12" id="KW-1185">Reference proteome</keyword>